<dbReference type="EMBL" id="JBHUHU010000001">
    <property type="protein sequence ID" value="MFD2099130.1"/>
    <property type="molecule type" value="Genomic_DNA"/>
</dbReference>
<gene>
    <name evidence="1" type="ORF">ACFSJE_05040</name>
</gene>
<proteinExistence type="predicted"/>
<name>A0ABW4XW72_9FLAO</name>
<protein>
    <submittedName>
        <fullName evidence="1">DUF2971 domain-containing protein</fullName>
    </submittedName>
</protein>
<reference evidence="2" key="1">
    <citation type="journal article" date="2019" name="Int. J. Syst. Evol. Microbiol.">
        <title>The Global Catalogue of Microorganisms (GCM) 10K type strain sequencing project: providing services to taxonomists for standard genome sequencing and annotation.</title>
        <authorList>
            <consortium name="The Broad Institute Genomics Platform"/>
            <consortium name="The Broad Institute Genome Sequencing Center for Infectious Disease"/>
            <person name="Wu L."/>
            <person name="Ma J."/>
        </authorList>
    </citation>
    <scope>NUCLEOTIDE SEQUENCE [LARGE SCALE GENOMIC DNA]</scope>
    <source>
        <strain evidence="2">JCM 3389</strain>
    </source>
</reference>
<comment type="caution">
    <text evidence="1">The sequence shown here is derived from an EMBL/GenBank/DDBJ whole genome shotgun (WGS) entry which is preliminary data.</text>
</comment>
<dbReference type="Pfam" id="PF11185">
    <property type="entry name" value="DUF2971"/>
    <property type="match status" value="1"/>
</dbReference>
<evidence type="ECO:0000313" key="1">
    <source>
        <dbReference type="EMBL" id="MFD2099130.1"/>
    </source>
</evidence>
<dbReference type="Proteomes" id="UP001597342">
    <property type="component" value="Unassembled WGS sequence"/>
</dbReference>
<dbReference type="RefSeq" id="WP_379829891.1">
    <property type="nucleotide sequence ID" value="NZ_JBHUHU010000001.1"/>
</dbReference>
<evidence type="ECO:0000313" key="2">
    <source>
        <dbReference type="Proteomes" id="UP001597342"/>
    </source>
</evidence>
<accession>A0ABW4XW72</accession>
<sequence>MDYFGLNREQNFFEKLKQGLGEYKKQGLSVKFYDKDLFKPDDYHKHDIVIYKWNNALAVIEFKKHSQRTIFDPFNFSLDNESALARFEIVVTPNDTVFVNDKYKKNEDFNELSFDQLIQTIANPDPIKFGELEKLKIKNVFLELQEELFSDNIVLRRFINQKEFTDCLSLKDNSFSCYFEDSRTGISEFENQFFIALLGKFEDNQICRYTTINTIFSMLNYMSFRMNGLVGMNDKSEVNYVDTYLKGFEKPLIDEHHSRISALNRRYITSCTSIKKKDDLTMWRLYADDSQGVCLTFSVNTKKTNDHVLIQKVRYADKNGKHPELEYLLAVQNRISNALGFSFQFRKLGIWKHFFKAYEYEIEDEVRLMVIDDDKIPKIKTDWVLTFTHTILNPIIDFQLNSSVFPIQLKEIMLGPKCPEQEINKVQLEEMLRQKRKHIRENNKDSSKSKIDSKLDKINIELSSIKHYR</sequence>
<organism evidence="1 2">
    <name type="scientific">Flagellimonas iocasae</name>
    <dbReference type="NCBI Taxonomy" id="2055905"/>
    <lineage>
        <taxon>Bacteria</taxon>
        <taxon>Pseudomonadati</taxon>
        <taxon>Bacteroidota</taxon>
        <taxon>Flavobacteriia</taxon>
        <taxon>Flavobacteriales</taxon>
        <taxon>Flavobacteriaceae</taxon>
        <taxon>Flagellimonas</taxon>
    </lineage>
</organism>
<dbReference type="InterPro" id="IPR021352">
    <property type="entry name" value="DUF2971"/>
</dbReference>
<keyword evidence="2" id="KW-1185">Reference proteome</keyword>